<dbReference type="AlphaFoldDB" id="A0A4R2KLH8"/>
<gene>
    <name evidence="2" type="ORF">EV688_11158</name>
</gene>
<evidence type="ECO:0000313" key="2">
    <source>
        <dbReference type="EMBL" id="TCO74901.1"/>
    </source>
</evidence>
<evidence type="ECO:0000256" key="1">
    <source>
        <dbReference type="SAM" id="SignalP"/>
    </source>
</evidence>
<dbReference type="Proteomes" id="UP000294980">
    <property type="component" value="Unassembled WGS sequence"/>
</dbReference>
<keyword evidence="1" id="KW-0732">Signal</keyword>
<accession>A0A4R2KLH8</accession>
<evidence type="ECO:0008006" key="4">
    <source>
        <dbReference type="Google" id="ProtNLM"/>
    </source>
</evidence>
<comment type="caution">
    <text evidence="2">The sequence shown here is derived from an EMBL/GenBank/DDBJ whole genome shotgun (WGS) entry which is preliminary data.</text>
</comment>
<protein>
    <recommendedName>
        <fullName evidence="4">DUF4440 domain-containing protein</fullName>
    </recommendedName>
</protein>
<dbReference type="EMBL" id="SLWX01000011">
    <property type="protein sequence ID" value="TCO74901.1"/>
    <property type="molecule type" value="Genomic_DNA"/>
</dbReference>
<reference evidence="2 3" key="1">
    <citation type="submission" date="2019-03" db="EMBL/GenBank/DDBJ databases">
        <title>Genomic Encyclopedia of Type Strains, Phase IV (KMG-IV): sequencing the most valuable type-strain genomes for metagenomic binning, comparative biology and taxonomic classification.</title>
        <authorList>
            <person name="Goeker M."/>
        </authorList>
    </citation>
    <scope>NUCLEOTIDE SEQUENCE [LARGE SCALE GENOMIC DNA]</scope>
    <source>
        <strain evidence="2 3">DSM 23344</strain>
    </source>
</reference>
<sequence>MMQNSSLGKTAARFSALATVLLVAVLAGCASAPRMTDAEQARLLERVESRWRALEQRDFGAAYEFTSPAYREVFSKSLYEKKFSYMVEWELTGVEFLTYDADAAVASVAARVMSKPVKHTSAASAALGAIPRKQVEKWVFVDGQWWFSV</sequence>
<feature type="chain" id="PRO_5020185657" description="DUF4440 domain-containing protein" evidence="1">
    <location>
        <begin position="33"/>
        <end position="149"/>
    </location>
</feature>
<name>A0A4R2KLH8_9GAMM</name>
<dbReference type="RefSeq" id="WP_240624405.1">
    <property type="nucleotide sequence ID" value="NZ_QQSW01000016.1"/>
</dbReference>
<feature type="signal peptide" evidence="1">
    <location>
        <begin position="1"/>
        <end position="32"/>
    </location>
</feature>
<proteinExistence type="predicted"/>
<keyword evidence="3" id="KW-1185">Reference proteome</keyword>
<organism evidence="2 3">
    <name type="scientific">Chromatocurvus halotolerans</name>
    <dbReference type="NCBI Taxonomy" id="1132028"/>
    <lineage>
        <taxon>Bacteria</taxon>
        <taxon>Pseudomonadati</taxon>
        <taxon>Pseudomonadota</taxon>
        <taxon>Gammaproteobacteria</taxon>
        <taxon>Cellvibrionales</taxon>
        <taxon>Halieaceae</taxon>
        <taxon>Chromatocurvus</taxon>
    </lineage>
</organism>
<evidence type="ECO:0000313" key="3">
    <source>
        <dbReference type="Proteomes" id="UP000294980"/>
    </source>
</evidence>